<name>F8N5A9_9BACT</name>
<accession>F8N5A9</accession>
<keyword evidence="2" id="KW-1185">Reference proteome</keyword>
<dbReference type="Proteomes" id="UP000002772">
    <property type="component" value="Unassembled WGS sequence"/>
</dbReference>
<dbReference type="HOGENOM" id="CLU_2261218_0_0_10"/>
<protein>
    <submittedName>
        <fullName evidence="1">Uncharacterized protein</fullName>
    </submittedName>
</protein>
<dbReference type="EMBL" id="GL945016">
    <property type="protein sequence ID" value="EGN58274.1"/>
    <property type="molecule type" value="Genomic_DNA"/>
</dbReference>
<dbReference type="OrthoDB" id="1073749at2"/>
<dbReference type="RefSeq" id="WP_007572180.1">
    <property type="nucleotide sequence ID" value="NZ_GL945016.1"/>
</dbReference>
<organism evidence="1 2">
    <name type="scientific">Hallella multisaccharivorax DSM 17128</name>
    <dbReference type="NCBI Taxonomy" id="688246"/>
    <lineage>
        <taxon>Bacteria</taxon>
        <taxon>Pseudomonadati</taxon>
        <taxon>Bacteroidota</taxon>
        <taxon>Bacteroidia</taxon>
        <taxon>Bacteroidales</taxon>
        <taxon>Prevotellaceae</taxon>
        <taxon>Hallella</taxon>
    </lineage>
</organism>
<gene>
    <name evidence="1" type="ORF">Premu_0074</name>
</gene>
<evidence type="ECO:0000313" key="2">
    <source>
        <dbReference type="Proteomes" id="UP000002772"/>
    </source>
</evidence>
<proteinExistence type="predicted"/>
<dbReference type="AlphaFoldDB" id="F8N5A9"/>
<sequence>MDQYMEYFIGQDWAFVTNNPERYPALDFSHCRIPSLVYNAIVDVGPWTSKTVEQLSACNCKFMDLMLDQIETVSLLPSIAKTIDTSTIIKYNLYCKVDMDLEK</sequence>
<evidence type="ECO:0000313" key="1">
    <source>
        <dbReference type="EMBL" id="EGN58274.1"/>
    </source>
</evidence>
<reference evidence="2" key="1">
    <citation type="journal article" date="2011" name="Stand. Genomic Sci.">
        <title>Non-contiguous finished genome sequence of the opportunistic oral pathogen Prevotella multisaccharivorax type strain (PPPA20).</title>
        <authorList>
            <person name="Pati A."/>
            <person name="Gronow S."/>
            <person name="Lu M."/>
            <person name="Lapidus A."/>
            <person name="Nolan M."/>
            <person name="Lucas S."/>
            <person name="Hammon N."/>
            <person name="Deshpande S."/>
            <person name="Cheng J.F."/>
            <person name="Tapia R."/>
            <person name="Han C."/>
            <person name="Goodwin L."/>
            <person name="Pitluck S."/>
            <person name="Liolios K."/>
            <person name="Pagani I."/>
            <person name="Mavromatis K."/>
            <person name="Mikhailova N."/>
            <person name="Huntemann M."/>
            <person name="Chen A."/>
            <person name="Palaniappan K."/>
            <person name="Land M."/>
            <person name="Hauser L."/>
            <person name="Detter J.C."/>
            <person name="Brambilla E.M."/>
            <person name="Rohde M."/>
            <person name="Goker M."/>
            <person name="Woyke T."/>
            <person name="Bristow J."/>
            <person name="Eisen J.A."/>
            <person name="Markowitz V."/>
            <person name="Hugenholtz P."/>
            <person name="Kyrpides N.C."/>
            <person name="Klenk H.P."/>
            <person name="Ivanova N."/>
        </authorList>
    </citation>
    <scope>NUCLEOTIDE SEQUENCE [LARGE SCALE GENOMIC DNA]</scope>
    <source>
        <strain evidence="2">DSM 17128</strain>
    </source>
</reference>